<comment type="caution">
    <text evidence="1">The sequence shown here is derived from an EMBL/GenBank/DDBJ whole genome shotgun (WGS) entry which is preliminary data.</text>
</comment>
<protein>
    <submittedName>
        <fullName evidence="1">Uncharacterized protein</fullName>
    </submittedName>
</protein>
<dbReference type="RefSeq" id="WP_379680049.1">
    <property type="nucleotide sequence ID" value="NZ_JBHMFE010000011.1"/>
</dbReference>
<organism evidence="1 2">
    <name type="scientific">Flavobacterium gyeonganense</name>
    <dbReference type="NCBI Taxonomy" id="1310418"/>
    <lineage>
        <taxon>Bacteria</taxon>
        <taxon>Pseudomonadati</taxon>
        <taxon>Bacteroidota</taxon>
        <taxon>Flavobacteriia</taxon>
        <taxon>Flavobacteriales</taxon>
        <taxon>Flavobacteriaceae</taxon>
        <taxon>Flavobacterium</taxon>
    </lineage>
</organism>
<keyword evidence="2" id="KW-1185">Reference proteome</keyword>
<proteinExistence type="predicted"/>
<reference evidence="1 2" key="1">
    <citation type="submission" date="2024-09" db="EMBL/GenBank/DDBJ databases">
        <authorList>
            <person name="Sun Q."/>
            <person name="Mori K."/>
        </authorList>
    </citation>
    <scope>NUCLEOTIDE SEQUENCE [LARGE SCALE GENOMIC DNA]</scope>
    <source>
        <strain evidence="1 2">CECT 8365</strain>
    </source>
</reference>
<dbReference type="EMBL" id="JBHMFE010000011">
    <property type="protein sequence ID" value="MFB9108376.1"/>
    <property type="molecule type" value="Genomic_DNA"/>
</dbReference>
<gene>
    <name evidence="1" type="ORF">ACFFVK_07290</name>
</gene>
<accession>A0ABV5H9F5</accession>
<dbReference type="Proteomes" id="UP001589562">
    <property type="component" value="Unassembled WGS sequence"/>
</dbReference>
<sequence length="72" mass="7405">MATGSFGKSISGQALFGIVAGGVTSSLQGGNFWEGAAIGLTVSLLNHAGEKLSQAIQLKSEIEKNGLDYIKH</sequence>
<evidence type="ECO:0000313" key="1">
    <source>
        <dbReference type="EMBL" id="MFB9108376.1"/>
    </source>
</evidence>
<evidence type="ECO:0000313" key="2">
    <source>
        <dbReference type="Proteomes" id="UP001589562"/>
    </source>
</evidence>
<name>A0ABV5H9F5_9FLAO</name>